<reference evidence="7" key="1">
    <citation type="submission" date="2012-01" db="EMBL/GenBank/DDBJ databases">
        <title>The Genome Sequence of Treponema denticola H-22.</title>
        <authorList>
            <consortium name="The Broad Institute Genome Sequencing Platform"/>
            <person name="Earl A."/>
            <person name="Ward D."/>
            <person name="Feldgarden M."/>
            <person name="Gevers D."/>
            <person name="Blanton J.M."/>
            <person name="Fenno C.J."/>
            <person name="Baranova O.V."/>
            <person name="Mathney J."/>
            <person name="Dewhirst F.E."/>
            <person name="Izard J."/>
            <person name="Young S.K."/>
            <person name="Zeng Q."/>
            <person name="Gargeya S."/>
            <person name="Fitzgerald M."/>
            <person name="Haas B."/>
            <person name="Abouelleil A."/>
            <person name="Alvarado L."/>
            <person name="Arachchi H.M."/>
            <person name="Berlin A."/>
            <person name="Chapman S.B."/>
            <person name="Gearin G."/>
            <person name="Goldberg J."/>
            <person name="Griggs A."/>
            <person name="Gujja S."/>
            <person name="Hansen M."/>
            <person name="Heiman D."/>
            <person name="Howarth C."/>
            <person name="Larimer J."/>
            <person name="Lui A."/>
            <person name="MacDonald P.J.P."/>
            <person name="McCowen C."/>
            <person name="Montmayeur A."/>
            <person name="Murphy C."/>
            <person name="Neiman D."/>
            <person name="Pearson M."/>
            <person name="Priest M."/>
            <person name="Roberts A."/>
            <person name="Saif S."/>
            <person name="Shea T."/>
            <person name="Sisk P."/>
            <person name="Stolte C."/>
            <person name="Sykes S."/>
            <person name="Wortman J."/>
            <person name="Nusbaum C."/>
            <person name="Birren B."/>
        </authorList>
    </citation>
    <scope>NUCLEOTIDE SEQUENCE [LARGE SCALE GENOMIC DNA]</scope>
    <source>
        <strain evidence="7">H-22</strain>
    </source>
</reference>
<dbReference type="SUPFAM" id="SSF52540">
    <property type="entry name" value="P-loop containing nucleoside triphosphate hydrolases"/>
    <property type="match status" value="1"/>
</dbReference>
<feature type="domain" description="ABC transporter" evidence="6">
    <location>
        <begin position="2"/>
        <end position="255"/>
    </location>
</feature>
<dbReference type="InterPro" id="IPR003593">
    <property type="entry name" value="AAA+_ATPase"/>
</dbReference>
<evidence type="ECO:0000313" key="7">
    <source>
        <dbReference type="EMBL" id="EMB33501.1"/>
    </source>
</evidence>
<evidence type="ECO:0000256" key="5">
    <source>
        <dbReference type="ARBA" id="ARBA00022840"/>
    </source>
</evidence>
<dbReference type="InterPro" id="IPR050763">
    <property type="entry name" value="ABC_transporter_ATP-binding"/>
</dbReference>
<dbReference type="PATRIC" id="fig|999432.5.peg.1368"/>
<dbReference type="Pfam" id="PF00005">
    <property type="entry name" value="ABC_tran"/>
    <property type="match status" value="1"/>
</dbReference>
<dbReference type="GO" id="GO:0016887">
    <property type="term" value="F:ATP hydrolysis activity"/>
    <property type="evidence" value="ECO:0007669"/>
    <property type="project" value="InterPro"/>
</dbReference>
<dbReference type="PANTHER" id="PTHR42711:SF5">
    <property type="entry name" value="ABC TRANSPORTER ATP-BINDING PROTEIN NATA"/>
    <property type="match status" value="1"/>
</dbReference>
<keyword evidence="4" id="KW-0547">Nucleotide-binding</keyword>
<accession>A0A0E2E4D4</accession>
<dbReference type="AlphaFoldDB" id="A0A0E2E4D4"/>
<sequence length="329" mass="38680">MIELKNIDKTYKTQERRFGLLGIVKDMFKPDYSEVKALTDISFKIENNENVAIVGKNGSGKSTLIKIISGILRPTSGEILFNHKNIYENQKEYKRNIGVIFGQRSQLYQNMIFRESLELFRLIYKIEKNEANKRLNTLIDLFKLENLLKKPIREMSLGQKMKCEIALVLFHNPKILLLDEPTIGLDLEVKEQFYNLIKTYKQSNDIILILISHNSDDIINLSERLLVLNNGKLQEDIRTHEFIESYNKSKIVTLLYKKHIDLTEKLQSNFNIIDKDLQKNSISFEVDKQITMEEIFNSLDDKENIYDIKIENEDFSKILLNYYKDKKPE</sequence>
<dbReference type="PANTHER" id="PTHR42711">
    <property type="entry name" value="ABC TRANSPORTER ATP-BINDING PROTEIN"/>
    <property type="match status" value="1"/>
</dbReference>
<evidence type="ECO:0000256" key="1">
    <source>
        <dbReference type="ARBA" id="ARBA00005417"/>
    </source>
</evidence>
<name>A0A0E2E4D4_TREDN</name>
<dbReference type="EMBL" id="AGDV01000011">
    <property type="protein sequence ID" value="EMB33501.1"/>
    <property type="molecule type" value="Genomic_DNA"/>
</dbReference>
<organism evidence="7">
    <name type="scientific">Treponema denticola H-22</name>
    <dbReference type="NCBI Taxonomy" id="999432"/>
    <lineage>
        <taxon>Bacteria</taxon>
        <taxon>Pseudomonadati</taxon>
        <taxon>Spirochaetota</taxon>
        <taxon>Spirochaetia</taxon>
        <taxon>Spirochaetales</taxon>
        <taxon>Treponemataceae</taxon>
        <taxon>Treponema</taxon>
    </lineage>
</organism>
<dbReference type="PROSITE" id="PS50893">
    <property type="entry name" value="ABC_TRANSPORTER_2"/>
    <property type="match status" value="1"/>
</dbReference>
<dbReference type="InterPro" id="IPR027417">
    <property type="entry name" value="P-loop_NTPase"/>
</dbReference>
<evidence type="ECO:0000259" key="6">
    <source>
        <dbReference type="PROSITE" id="PS50893"/>
    </source>
</evidence>
<evidence type="ECO:0000256" key="3">
    <source>
        <dbReference type="ARBA" id="ARBA00022458"/>
    </source>
</evidence>
<keyword evidence="5" id="KW-0067">ATP-binding</keyword>
<dbReference type="SMART" id="SM00382">
    <property type="entry name" value="AAA"/>
    <property type="match status" value="1"/>
</dbReference>
<protein>
    <recommendedName>
        <fullName evidence="6">ABC transporter domain-containing protein</fullName>
    </recommendedName>
</protein>
<gene>
    <name evidence="7" type="ORF">HMPREF9726_01315</name>
</gene>
<dbReference type="RefSeq" id="WP_002684383.1">
    <property type="nucleotide sequence ID" value="NZ_CM001795.1"/>
</dbReference>
<dbReference type="InterPro" id="IPR003439">
    <property type="entry name" value="ABC_transporter-like_ATP-bd"/>
</dbReference>
<evidence type="ECO:0000256" key="2">
    <source>
        <dbReference type="ARBA" id="ARBA00022448"/>
    </source>
</evidence>
<dbReference type="Gene3D" id="3.40.50.300">
    <property type="entry name" value="P-loop containing nucleotide triphosphate hydrolases"/>
    <property type="match status" value="1"/>
</dbReference>
<keyword evidence="2" id="KW-0813">Transport</keyword>
<dbReference type="HOGENOM" id="CLU_000604_1_2_12"/>
<keyword evidence="3" id="KW-0536">Nodulation</keyword>
<comment type="similarity">
    <text evidence="1">Belongs to the ABC transporter superfamily.</text>
</comment>
<evidence type="ECO:0000256" key="4">
    <source>
        <dbReference type="ARBA" id="ARBA00022741"/>
    </source>
</evidence>
<dbReference type="GO" id="GO:0005524">
    <property type="term" value="F:ATP binding"/>
    <property type="evidence" value="ECO:0007669"/>
    <property type="project" value="UniProtKB-KW"/>
</dbReference>
<comment type="caution">
    <text evidence="7">The sequence shown here is derived from an EMBL/GenBank/DDBJ whole genome shotgun (WGS) entry which is preliminary data.</text>
</comment>
<proteinExistence type="inferred from homology"/>
<dbReference type="Proteomes" id="UP000011705">
    <property type="component" value="Chromosome"/>
</dbReference>